<proteinExistence type="predicted"/>
<sequence>MTLCKCTSSDLNESKLSSTLPQRVQFLIVQRLLDQLIGAPMLGNCSQLLKSPEKRRREGKSRHKNRLPICQYNRMALLNDLLLLMSSRLNSIYWIGCSDFTLSLSTPLRALRQVQRD</sequence>
<feature type="non-terminal residue" evidence="1">
    <location>
        <position position="117"/>
    </location>
</feature>
<dbReference type="Proteomes" id="UP000316079">
    <property type="component" value="Unassembled WGS sequence"/>
</dbReference>
<gene>
    <name evidence="1" type="ORF">DNTS_009637</name>
</gene>
<evidence type="ECO:0000313" key="1">
    <source>
        <dbReference type="EMBL" id="TRY97150.1"/>
    </source>
</evidence>
<organism evidence="1 2">
    <name type="scientific">Danionella cerebrum</name>
    <dbReference type="NCBI Taxonomy" id="2873325"/>
    <lineage>
        <taxon>Eukaryota</taxon>
        <taxon>Metazoa</taxon>
        <taxon>Chordata</taxon>
        <taxon>Craniata</taxon>
        <taxon>Vertebrata</taxon>
        <taxon>Euteleostomi</taxon>
        <taxon>Actinopterygii</taxon>
        <taxon>Neopterygii</taxon>
        <taxon>Teleostei</taxon>
        <taxon>Ostariophysi</taxon>
        <taxon>Cypriniformes</taxon>
        <taxon>Danionidae</taxon>
        <taxon>Danioninae</taxon>
        <taxon>Danionella</taxon>
    </lineage>
</organism>
<dbReference type="OrthoDB" id="9898763at2759"/>
<reference evidence="1 2" key="1">
    <citation type="journal article" date="2019" name="Sci. Data">
        <title>Hybrid genome assembly and annotation of Danionella translucida.</title>
        <authorList>
            <person name="Kadobianskyi M."/>
            <person name="Schulze L."/>
            <person name="Schuelke M."/>
            <person name="Judkewitz B."/>
        </authorList>
    </citation>
    <scope>NUCLEOTIDE SEQUENCE [LARGE SCALE GENOMIC DNA]</scope>
    <source>
        <strain evidence="1 2">Bolton</strain>
    </source>
</reference>
<dbReference type="EMBL" id="SRMA01025240">
    <property type="protein sequence ID" value="TRY97150.1"/>
    <property type="molecule type" value="Genomic_DNA"/>
</dbReference>
<accession>A0A553R4Q0</accession>
<name>A0A553R4Q0_9TELE</name>
<keyword evidence="2" id="KW-1185">Reference proteome</keyword>
<dbReference type="AlphaFoldDB" id="A0A553R4Q0"/>
<protein>
    <submittedName>
        <fullName evidence="1">Uncharacterized protein</fullName>
    </submittedName>
</protein>
<evidence type="ECO:0000313" key="2">
    <source>
        <dbReference type="Proteomes" id="UP000316079"/>
    </source>
</evidence>
<comment type="caution">
    <text evidence="1">The sequence shown here is derived from an EMBL/GenBank/DDBJ whole genome shotgun (WGS) entry which is preliminary data.</text>
</comment>